<reference evidence="1" key="1">
    <citation type="submission" date="2020-05" db="EMBL/GenBank/DDBJ databases">
        <authorList>
            <person name="Chiriac C."/>
            <person name="Salcher M."/>
            <person name="Ghai R."/>
            <person name="Kavagutti S V."/>
        </authorList>
    </citation>
    <scope>NUCLEOTIDE SEQUENCE</scope>
</reference>
<accession>A0A6J7X5T1</accession>
<evidence type="ECO:0000313" key="1">
    <source>
        <dbReference type="EMBL" id="CAB5226208.1"/>
    </source>
</evidence>
<dbReference type="EMBL" id="LR798356">
    <property type="protein sequence ID" value="CAB5226208.1"/>
    <property type="molecule type" value="Genomic_DNA"/>
</dbReference>
<proteinExistence type="predicted"/>
<sequence>MPYPRLQVNETLSKNKENQIQITKWGFITDNIIYGTFSTKHKYMDISHYYSHGNGMYQIVVIAAKDNHSESVELQVPNEYTIESVNFVALKWEYQIYVIVSSKDNELNYNLADSLDIASYCDDTFSDEEIEKMNNR</sequence>
<name>A0A6J7X5T1_9CAUD</name>
<organism evidence="1">
    <name type="scientific">uncultured Caudovirales phage</name>
    <dbReference type="NCBI Taxonomy" id="2100421"/>
    <lineage>
        <taxon>Viruses</taxon>
        <taxon>Duplodnaviria</taxon>
        <taxon>Heunggongvirae</taxon>
        <taxon>Uroviricota</taxon>
        <taxon>Caudoviricetes</taxon>
        <taxon>Peduoviridae</taxon>
        <taxon>Maltschvirus</taxon>
        <taxon>Maltschvirus maltsch</taxon>
    </lineage>
</organism>
<protein>
    <submittedName>
        <fullName evidence="1">Uncharacterized protein</fullName>
    </submittedName>
</protein>
<gene>
    <name evidence="1" type="ORF">UFOVP755_113</name>
</gene>